<dbReference type="AlphaFoldDB" id="A0A1Q9C2Z3"/>
<sequence>MVEPVSATVLAAGLAAEFFAGWLAKKAFFQGCRTVKENFDKDRSACLSPEEIQAGLHKLRQDLPKLTDAGQRASMTYIMGLMLYAETACASLQKNGPATEKRLRSFVPPYASPDKKRAQIELILSS</sequence>
<comment type="caution">
    <text evidence="1">The sequence shown here is derived from an EMBL/GenBank/DDBJ whole genome shotgun (WGS) entry which is preliminary data.</text>
</comment>
<proteinExistence type="predicted"/>
<keyword evidence="2" id="KW-1185">Reference proteome</keyword>
<reference evidence="1 2" key="1">
    <citation type="submission" date="2016-02" db="EMBL/GenBank/DDBJ databases">
        <title>Genome analysis of coral dinoflagellate symbionts highlights evolutionary adaptations to a symbiotic lifestyle.</title>
        <authorList>
            <person name="Aranda M."/>
            <person name="Li Y."/>
            <person name="Liew Y.J."/>
            <person name="Baumgarten S."/>
            <person name="Simakov O."/>
            <person name="Wilson M."/>
            <person name="Piel J."/>
            <person name="Ashoor H."/>
            <person name="Bougouffa S."/>
            <person name="Bajic V.B."/>
            <person name="Ryu T."/>
            <person name="Ravasi T."/>
            <person name="Bayer T."/>
            <person name="Micklem G."/>
            <person name="Kim H."/>
            <person name="Bhak J."/>
            <person name="Lajeunesse T.C."/>
            <person name="Voolstra C.R."/>
        </authorList>
    </citation>
    <scope>NUCLEOTIDE SEQUENCE [LARGE SCALE GENOMIC DNA]</scope>
    <source>
        <strain evidence="1 2">CCMP2467</strain>
    </source>
</reference>
<dbReference type="EMBL" id="LSRX01001801">
    <property type="protein sequence ID" value="OLP77277.1"/>
    <property type="molecule type" value="Genomic_DNA"/>
</dbReference>
<accession>A0A1Q9C2Z3</accession>
<evidence type="ECO:0000313" key="2">
    <source>
        <dbReference type="Proteomes" id="UP000186817"/>
    </source>
</evidence>
<protein>
    <submittedName>
        <fullName evidence="1">Uncharacterized protein</fullName>
    </submittedName>
</protein>
<dbReference type="OrthoDB" id="424175at2759"/>
<dbReference type="Proteomes" id="UP000186817">
    <property type="component" value="Unassembled WGS sequence"/>
</dbReference>
<evidence type="ECO:0000313" key="1">
    <source>
        <dbReference type="EMBL" id="OLP77277.1"/>
    </source>
</evidence>
<gene>
    <name evidence="1" type="ORF">AK812_SmicGene42679</name>
</gene>
<name>A0A1Q9C2Z3_SYMMI</name>
<organism evidence="1 2">
    <name type="scientific">Symbiodinium microadriaticum</name>
    <name type="common">Dinoflagellate</name>
    <name type="synonym">Zooxanthella microadriatica</name>
    <dbReference type="NCBI Taxonomy" id="2951"/>
    <lineage>
        <taxon>Eukaryota</taxon>
        <taxon>Sar</taxon>
        <taxon>Alveolata</taxon>
        <taxon>Dinophyceae</taxon>
        <taxon>Suessiales</taxon>
        <taxon>Symbiodiniaceae</taxon>
        <taxon>Symbiodinium</taxon>
    </lineage>
</organism>